<evidence type="ECO:0000256" key="4">
    <source>
        <dbReference type="ARBA" id="ARBA00022679"/>
    </source>
</evidence>
<name>A0A9Q0IFI7_9TELE</name>
<evidence type="ECO:0000256" key="5">
    <source>
        <dbReference type="ARBA" id="ARBA00022692"/>
    </source>
</evidence>
<accession>A0A9Q0IFI7</accession>
<keyword evidence="6" id="KW-0735">Signal-anchor</keyword>
<evidence type="ECO:0000313" key="13">
    <source>
        <dbReference type="Proteomes" id="UP001148018"/>
    </source>
</evidence>
<evidence type="ECO:0000256" key="3">
    <source>
        <dbReference type="ARBA" id="ARBA00022676"/>
    </source>
</evidence>
<dbReference type="InterPro" id="IPR051757">
    <property type="entry name" value="Beta-gal_alpha2-3_sialyltrans"/>
</dbReference>
<evidence type="ECO:0008006" key="14">
    <source>
        <dbReference type="Google" id="ProtNLM"/>
    </source>
</evidence>
<dbReference type="EMBL" id="JANIIK010000110">
    <property type="protein sequence ID" value="KAJ3596784.1"/>
    <property type="molecule type" value="Genomic_DNA"/>
</dbReference>
<keyword evidence="5 11" id="KW-0812">Transmembrane</keyword>
<dbReference type="AlphaFoldDB" id="A0A9Q0IFI7"/>
<dbReference type="PANTHER" id="PTHR46032">
    <property type="entry name" value="ALPHA-2,3-SIALYLTRANSFERASE ST3GAL I ISOFORM X1"/>
    <property type="match status" value="1"/>
</dbReference>
<organism evidence="12 13">
    <name type="scientific">Muraenolepis orangiensis</name>
    <name type="common">Patagonian moray cod</name>
    <dbReference type="NCBI Taxonomy" id="630683"/>
    <lineage>
        <taxon>Eukaryota</taxon>
        <taxon>Metazoa</taxon>
        <taxon>Chordata</taxon>
        <taxon>Craniata</taxon>
        <taxon>Vertebrata</taxon>
        <taxon>Euteleostomi</taxon>
        <taxon>Actinopterygii</taxon>
        <taxon>Neopterygii</taxon>
        <taxon>Teleostei</taxon>
        <taxon>Neoteleostei</taxon>
        <taxon>Acanthomorphata</taxon>
        <taxon>Zeiogadaria</taxon>
        <taxon>Gadariae</taxon>
        <taxon>Gadiformes</taxon>
        <taxon>Muraenolepidoidei</taxon>
        <taxon>Muraenolepididae</taxon>
        <taxon>Muraenolepis</taxon>
    </lineage>
</organism>
<dbReference type="InterPro" id="IPR038578">
    <property type="entry name" value="GT29-like_sf"/>
</dbReference>
<evidence type="ECO:0000256" key="1">
    <source>
        <dbReference type="ARBA" id="ARBA00004323"/>
    </source>
</evidence>
<dbReference type="PANTHER" id="PTHR46032:SF4">
    <property type="entry name" value="CMP-N-ACETYLNEURAMINATE-BETA-GALACTOSAMIDE-ALPHA-2,3-SIALYLTRANSFERASE 2"/>
    <property type="match status" value="1"/>
</dbReference>
<gene>
    <name evidence="12" type="ORF">NHX12_003185</name>
</gene>
<proteinExistence type="inferred from homology"/>
<keyword evidence="7 11" id="KW-1133">Transmembrane helix</keyword>
<keyword evidence="8" id="KW-0333">Golgi apparatus</keyword>
<keyword evidence="4" id="KW-0808">Transferase</keyword>
<reference evidence="12" key="1">
    <citation type="submission" date="2022-07" db="EMBL/GenBank/DDBJ databases">
        <title>Chromosome-level genome of Muraenolepis orangiensis.</title>
        <authorList>
            <person name="Kim J."/>
        </authorList>
    </citation>
    <scope>NUCLEOTIDE SEQUENCE</scope>
    <source>
        <strain evidence="12">KU_S4_2022</strain>
        <tissue evidence="12">Muscle</tissue>
    </source>
</reference>
<comment type="caution">
    <text evidence="12">The sequence shown here is derived from an EMBL/GenBank/DDBJ whole genome shotgun (WGS) entry which is preliminary data.</text>
</comment>
<evidence type="ECO:0000256" key="8">
    <source>
        <dbReference type="ARBA" id="ARBA00023034"/>
    </source>
</evidence>
<evidence type="ECO:0000256" key="9">
    <source>
        <dbReference type="ARBA" id="ARBA00023136"/>
    </source>
</evidence>
<evidence type="ECO:0000256" key="11">
    <source>
        <dbReference type="SAM" id="Phobius"/>
    </source>
</evidence>
<dbReference type="GO" id="GO:0000139">
    <property type="term" value="C:Golgi membrane"/>
    <property type="evidence" value="ECO:0007669"/>
    <property type="project" value="UniProtKB-SubCell"/>
</dbReference>
<dbReference type="FunFam" id="3.90.1480.20:FF:000015">
    <property type="entry name" value="Lactosylceramide alpha-2,3-sialyltransferase"/>
    <property type="match status" value="2"/>
</dbReference>
<protein>
    <recommendedName>
        <fullName evidence="14">ST3 beta-galactoside alpha-2,3-sialyltransferase 2</fullName>
    </recommendedName>
</protein>
<evidence type="ECO:0000256" key="6">
    <source>
        <dbReference type="ARBA" id="ARBA00022968"/>
    </source>
</evidence>
<evidence type="ECO:0000313" key="12">
    <source>
        <dbReference type="EMBL" id="KAJ3596784.1"/>
    </source>
</evidence>
<keyword evidence="3" id="KW-0328">Glycosyltransferase</keyword>
<evidence type="ECO:0000256" key="2">
    <source>
        <dbReference type="ARBA" id="ARBA00006003"/>
    </source>
</evidence>
<keyword evidence="10" id="KW-0325">Glycoprotein</keyword>
<dbReference type="Pfam" id="PF00777">
    <property type="entry name" value="Glyco_transf_29"/>
    <property type="match status" value="2"/>
</dbReference>
<evidence type="ECO:0000256" key="10">
    <source>
        <dbReference type="ARBA" id="ARBA00023180"/>
    </source>
</evidence>
<comment type="subcellular location">
    <subcellularLocation>
        <location evidence="1">Golgi apparatus membrane</location>
        <topology evidence="1">Single-pass type II membrane protein</topology>
    </subcellularLocation>
</comment>
<feature type="non-terminal residue" evidence="12">
    <location>
        <position position="340"/>
    </location>
</feature>
<dbReference type="Proteomes" id="UP001148018">
    <property type="component" value="Unassembled WGS sequence"/>
</dbReference>
<dbReference type="InterPro" id="IPR001675">
    <property type="entry name" value="Glyco_trans_29"/>
</dbReference>
<evidence type="ECO:0000256" key="7">
    <source>
        <dbReference type="ARBA" id="ARBA00022989"/>
    </source>
</evidence>
<dbReference type="OrthoDB" id="10264956at2759"/>
<sequence length="340" mass="38641">VSLKRNRNLVFIVAALCLTSGRLSSRACVLLSSLAVVFLTSLFFSVSLRGAVGFNYLEAPGWEESRRVKLVPSYAGAHQLALPDSPQQRTCSCPRCVGDPGVSEWFDENYEPDISPVWTKDNIELPSDVYYWWVMLQPQFKPHSIHQVLLRLFQVIPGHSPYAWWDQRRCLRCAVVGNSGNLRGAAYGAAIDGHNYIMRINLAPTVGYEGDAGSRTTHHFMYPESAKNLAANVSFVLVTYAPVKQFLRVDKDKVQIFNPAFFKYIHDRWTKHHGRYPSTGMLVLFFALHVCDEPGNWHHYWEQNRYSGEFRKTGVHDADYEAQIIQRLAKAGKITVYPGK</sequence>
<dbReference type="Gene3D" id="3.90.1480.20">
    <property type="entry name" value="Glycosyl transferase family 29"/>
    <property type="match status" value="2"/>
</dbReference>
<dbReference type="GO" id="GO:0003836">
    <property type="term" value="F:beta-galactoside (CMP) alpha-2,3-sialyltransferase activity"/>
    <property type="evidence" value="ECO:0007669"/>
    <property type="project" value="TreeGrafter"/>
</dbReference>
<keyword evidence="9 11" id="KW-0472">Membrane</keyword>
<feature type="transmembrane region" description="Helical" evidence="11">
    <location>
        <begin position="34"/>
        <end position="57"/>
    </location>
</feature>
<dbReference type="GO" id="GO:0097503">
    <property type="term" value="P:sialylation"/>
    <property type="evidence" value="ECO:0007669"/>
    <property type="project" value="TreeGrafter"/>
</dbReference>
<keyword evidence="13" id="KW-1185">Reference proteome</keyword>
<comment type="similarity">
    <text evidence="2">Belongs to the glycosyltransferase 29 family.</text>
</comment>